<dbReference type="InterPro" id="IPR043136">
    <property type="entry name" value="B30.2/SPRY_sf"/>
</dbReference>
<dbReference type="InterPro" id="IPR003131">
    <property type="entry name" value="T1-type_BTB"/>
</dbReference>
<feature type="domain" description="BTB" evidence="2">
    <location>
        <begin position="48"/>
        <end position="117"/>
    </location>
</feature>
<proteinExistence type="predicted"/>
<protein>
    <submittedName>
        <fullName evidence="4">Aste57867_11499 protein</fullName>
    </submittedName>
</protein>
<dbReference type="EMBL" id="VJMH01005286">
    <property type="protein sequence ID" value="KAF0697845.1"/>
    <property type="molecule type" value="Genomic_DNA"/>
</dbReference>
<dbReference type="Proteomes" id="UP000332933">
    <property type="component" value="Unassembled WGS sequence"/>
</dbReference>
<reference evidence="3" key="2">
    <citation type="submission" date="2019-06" db="EMBL/GenBank/DDBJ databases">
        <title>Genomics analysis of Aphanomyces spp. identifies a new class of oomycete effector associated with host adaptation.</title>
        <authorList>
            <person name="Gaulin E."/>
        </authorList>
    </citation>
    <scope>NUCLEOTIDE SEQUENCE</scope>
    <source>
        <strain evidence="3">CBS 578.67</strain>
    </source>
</reference>
<dbReference type="PANTHER" id="PTHR11145">
    <property type="entry name" value="BTB/POZ DOMAIN-CONTAINING ADAPTER FOR CUL3-MEDIATED RHOA DEGRADATION PROTEIN FAMILY MEMBER"/>
    <property type="match status" value="1"/>
</dbReference>
<feature type="coiled-coil region" evidence="1">
    <location>
        <begin position="1"/>
        <end position="28"/>
    </location>
</feature>
<dbReference type="Gene3D" id="3.30.710.10">
    <property type="entry name" value="Potassium Channel Kv1.1, Chain A"/>
    <property type="match status" value="1"/>
</dbReference>
<dbReference type="InterPro" id="IPR045068">
    <property type="entry name" value="BACURD1-3"/>
</dbReference>
<gene>
    <name evidence="4" type="primary">Aste57867_11499</name>
    <name evidence="3" type="ORF">As57867_011456</name>
    <name evidence="4" type="ORF">ASTE57867_11499</name>
</gene>
<dbReference type="SUPFAM" id="SSF54695">
    <property type="entry name" value="POZ domain"/>
    <property type="match status" value="1"/>
</dbReference>
<dbReference type="Pfam" id="PF02214">
    <property type="entry name" value="BTB_2"/>
    <property type="match status" value="1"/>
</dbReference>
<name>A0A485KT56_9STRA</name>
<dbReference type="OrthoDB" id="66888at2759"/>
<dbReference type="InterPro" id="IPR013320">
    <property type="entry name" value="ConA-like_dom_sf"/>
</dbReference>
<dbReference type="InterPro" id="IPR011333">
    <property type="entry name" value="SKP1/BTB/POZ_sf"/>
</dbReference>
<dbReference type="AlphaFoldDB" id="A0A485KT56"/>
<evidence type="ECO:0000256" key="1">
    <source>
        <dbReference type="SAM" id="Coils"/>
    </source>
</evidence>
<evidence type="ECO:0000259" key="2">
    <source>
        <dbReference type="PROSITE" id="PS50097"/>
    </source>
</evidence>
<dbReference type="EMBL" id="CAADRA010005307">
    <property type="protein sequence ID" value="VFT88360.1"/>
    <property type="molecule type" value="Genomic_DNA"/>
</dbReference>
<dbReference type="PANTHER" id="PTHR11145:SF8">
    <property type="entry name" value="RE57120P"/>
    <property type="match status" value="1"/>
</dbReference>
<sequence>MNALKRKAESLLDEAKAMQEQVHVWEEKEAHWNDLQRRIQENVGNMPHLITLNVGGALFTTTKETLLRIKDTYFHAMLGSGLWKPDAPGHAYFLDLEPTTFTRVVDYLRTGKLSFEGLNGWESEKLQESLDYLEIHQVEEKTPLAWSWDPMQCCSHLLLSHDNSVIKVSTTTIQYKSAMGTAPVTRFRVRLDEFGVSTYVGMSLASQYKKNSWNRGYYLRVSDGSITTRPGIFGSKYASCGFTRGDVVTVRFDAGKIYFEVNGDDLGVAFVVDAATSPTELFPVVTMIEEGEVCIVE</sequence>
<dbReference type="CDD" id="cd18316">
    <property type="entry name" value="BTB_POZ_KCTD-like"/>
    <property type="match status" value="1"/>
</dbReference>
<organism evidence="4 5">
    <name type="scientific">Aphanomyces stellatus</name>
    <dbReference type="NCBI Taxonomy" id="120398"/>
    <lineage>
        <taxon>Eukaryota</taxon>
        <taxon>Sar</taxon>
        <taxon>Stramenopiles</taxon>
        <taxon>Oomycota</taxon>
        <taxon>Saprolegniomycetes</taxon>
        <taxon>Saprolegniales</taxon>
        <taxon>Verrucalvaceae</taxon>
        <taxon>Aphanomyces</taxon>
    </lineage>
</organism>
<evidence type="ECO:0000313" key="4">
    <source>
        <dbReference type="EMBL" id="VFT88360.1"/>
    </source>
</evidence>
<keyword evidence="5" id="KW-1185">Reference proteome</keyword>
<dbReference type="PROSITE" id="PS50097">
    <property type="entry name" value="BTB"/>
    <property type="match status" value="1"/>
</dbReference>
<dbReference type="SUPFAM" id="SSF49899">
    <property type="entry name" value="Concanavalin A-like lectins/glucanases"/>
    <property type="match status" value="1"/>
</dbReference>
<evidence type="ECO:0000313" key="5">
    <source>
        <dbReference type="Proteomes" id="UP000332933"/>
    </source>
</evidence>
<dbReference type="Gene3D" id="2.60.120.920">
    <property type="match status" value="1"/>
</dbReference>
<keyword evidence="1" id="KW-0175">Coiled coil</keyword>
<dbReference type="InterPro" id="IPR000210">
    <property type="entry name" value="BTB/POZ_dom"/>
</dbReference>
<reference evidence="4 5" key="1">
    <citation type="submission" date="2019-03" db="EMBL/GenBank/DDBJ databases">
        <authorList>
            <person name="Gaulin E."/>
            <person name="Dumas B."/>
        </authorList>
    </citation>
    <scope>NUCLEOTIDE SEQUENCE [LARGE SCALE GENOMIC DNA]</scope>
    <source>
        <strain evidence="4">CBS 568.67</strain>
    </source>
</reference>
<accession>A0A485KT56</accession>
<evidence type="ECO:0000313" key="3">
    <source>
        <dbReference type="EMBL" id="KAF0697845.1"/>
    </source>
</evidence>
<dbReference type="GO" id="GO:0051260">
    <property type="term" value="P:protein homooligomerization"/>
    <property type="evidence" value="ECO:0007669"/>
    <property type="project" value="InterPro"/>
</dbReference>